<keyword evidence="8" id="KW-1185">Reference proteome</keyword>
<accession>A0A259U3A0</accession>
<dbReference type="SUPFAM" id="SSF82171">
    <property type="entry name" value="DPP6 N-terminal domain-like"/>
    <property type="match status" value="1"/>
</dbReference>
<dbReference type="InterPro" id="IPR029058">
    <property type="entry name" value="AB_hydrolase_fold"/>
</dbReference>
<dbReference type="Pfam" id="PF07676">
    <property type="entry name" value="PD40"/>
    <property type="match status" value="1"/>
</dbReference>
<dbReference type="InterPro" id="IPR050278">
    <property type="entry name" value="Serine_Prot_S9B/DPPIV"/>
</dbReference>
<dbReference type="GO" id="GO:0006508">
    <property type="term" value="P:proteolysis"/>
    <property type="evidence" value="ECO:0007669"/>
    <property type="project" value="UniProtKB-KW"/>
</dbReference>
<organism evidence="7 8">
    <name type="scientific">Rubricoccus marinus</name>
    <dbReference type="NCBI Taxonomy" id="716817"/>
    <lineage>
        <taxon>Bacteria</taxon>
        <taxon>Pseudomonadati</taxon>
        <taxon>Rhodothermota</taxon>
        <taxon>Rhodothermia</taxon>
        <taxon>Rhodothermales</taxon>
        <taxon>Rubricoccaceae</taxon>
        <taxon>Rubricoccus</taxon>
    </lineage>
</organism>
<dbReference type="PANTHER" id="PTHR11731">
    <property type="entry name" value="PROTEASE FAMILY S9B,C DIPEPTIDYL-PEPTIDASE IV-RELATED"/>
    <property type="match status" value="1"/>
</dbReference>
<keyword evidence="4" id="KW-0732">Signal</keyword>
<dbReference type="GO" id="GO:0004252">
    <property type="term" value="F:serine-type endopeptidase activity"/>
    <property type="evidence" value="ECO:0007669"/>
    <property type="project" value="InterPro"/>
</dbReference>
<evidence type="ECO:0000259" key="5">
    <source>
        <dbReference type="Pfam" id="PF00326"/>
    </source>
</evidence>
<evidence type="ECO:0000313" key="8">
    <source>
        <dbReference type="Proteomes" id="UP000216446"/>
    </source>
</evidence>
<dbReference type="PANTHER" id="PTHR11731:SF193">
    <property type="entry name" value="DIPEPTIDYL PEPTIDASE 9"/>
    <property type="match status" value="1"/>
</dbReference>
<dbReference type="InParanoid" id="A0A259U3A0"/>
<feature type="domain" description="Dipeptidylpeptidase IV N-terminal" evidence="6">
    <location>
        <begin position="346"/>
        <end position="513"/>
    </location>
</feature>
<dbReference type="EMBL" id="MQWB01000001">
    <property type="protein sequence ID" value="OZC04513.1"/>
    <property type="molecule type" value="Genomic_DNA"/>
</dbReference>
<protein>
    <submittedName>
        <fullName evidence="7">S9 family peptidase</fullName>
    </submittedName>
</protein>
<dbReference type="Gene3D" id="2.140.10.30">
    <property type="entry name" value="Dipeptidylpeptidase IV, N-terminal domain"/>
    <property type="match status" value="2"/>
</dbReference>
<feature type="domain" description="Peptidase S9 prolyl oligopeptidase catalytic" evidence="5">
    <location>
        <begin position="601"/>
        <end position="790"/>
    </location>
</feature>
<dbReference type="InterPro" id="IPR002471">
    <property type="entry name" value="Pept_S9_AS"/>
</dbReference>
<dbReference type="InterPro" id="IPR001375">
    <property type="entry name" value="Peptidase_S9_cat"/>
</dbReference>
<comment type="caution">
    <text evidence="7">The sequence shown here is derived from an EMBL/GenBank/DDBJ whole genome shotgun (WGS) entry which is preliminary data.</text>
</comment>
<evidence type="ECO:0000313" key="7">
    <source>
        <dbReference type="EMBL" id="OZC04513.1"/>
    </source>
</evidence>
<evidence type="ECO:0000259" key="6">
    <source>
        <dbReference type="Pfam" id="PF00930"/>
    </source>
</evidence>
<dbReference type="Gene3D" id="3.40.50.1820">
    <property type="entry name" value="alpha/beta hydrolase"/>
    <property type="match status" value="1"/>
</dbReference>
<evidence type="ECO:0000256" key="2">
    <source>
        <dbReference type="ARBA" id="ARBA00022801"/>
    </source>
</evidence>
<evidence type="ECO:0000256" key="1">
    <source>
        <dbReference type="ARBA" id="ARBA00022670"/>
    </source>
</evidence>
<sequence length="807" mass="89971">MRRLLLAAVFLVCASGASAQERPTLTIDLITQDPATWIGDWPEAPYWTDRGDRLYFTWNPAGRFPGDSLFSADPSGGDPVLVSAPEARELPPAYGGLWRDRLAYSPSATERVFERGGDLWRYIIETDEMQRLTRTTARESGARYSPDGRSIVYREGDALYAMDLDSGSGASSGVVRQLTDLRRGNEPKDKAPSDQDAYLRSQQTRLLDVIRRGVEQDSLRQAAREREDRARGLPPTHYVGDGRIGDLRIDPTERYVTFTLSPSGSNPTTRMVDYVTASGYAEEITARAKVGAERTASTLWVQDVERDSVYKVDLSTLPGAFVAADFFREKGQETDSSRVAFAIGPDWSPDGRYAVVEVRTIDNKDRWIARLDPASGALTVLDHQRDEAWIAGPGISWWGGGSEGGWLPDGRTYWYKSEASGWSHLHTVDVASGETRQLTSGEWEVESVQLTRDGTAWILQTGEASNAERQIYRMPLAGGTRQRITRQPGRYDAALSPDDQTLAMLFSTANQPPEVMVRSAFPASPEARTVTDSPSNAWRAYPWRAAEIVEIPASDGAGVPARIYRPENPNGAAVFFVHGAGYLQNAHNWWSGYYREYQFHNMLADEGYVVLDLDYRASAGYGRDWRTAVYRHMGGRDLQDYVDASRWVGSEFGIEPERVAIYGGSYGGFLTLMALFTEPEHFGSGAAMRSVTDWAHYNDTYTRNILNSPLEDPEAYLRSSPIEFADGLEDPLLMTHGLVDDNVQPQDIFRLSQRLIELGKRDWELAIAPVEPHGYREASSWADKLHRIHDLIEMTVGPDAPEADTEG</sequence>
<dbReference type="Pfam" id="PF00326">
    <property type="entry name" value="Peptidase_S9"/>
    <property type="match status" value="1"/>
</dbReference>
<reference evidence="7 8" key="1">
    <citation type="submission" date="2016-11" db="EMBL/GenBank/DDBJ databases">
        <title>Study of marine rhodopsin-containing bacteria.</title>
        <authorList>
            <person name="Yoshizawa S."/>
            <person name="Kumagai Y."/>
            <person name="Kogure K."/>
        </authorList>
    </citation>
    <scope>NUCLEOTIDE SEQUENCE [LARGE SCALE GENOMIC DNA]</scope>
    <source>
        <strain evidence="7 8">SG-29</strain>
    </source>
</reference>
<dbReference type="AlphaFoldDB" id="A0A259U3A0"/>
<dbReference type="SUPFAM" id="SSF53474">
    <property type="entry name" value="alpha/beta-Hydrolases"/>
    <property type="match status" value="1"/>
</dbReference>
<dbReference type="PROSITE" id="PS00708">
    <property type="entry name" value="PRO_ENDOPEP_SER"/>
    <property type="match status" value="1"/>
</dbReference>
<dbReference type="Pfam" id="PF00930">
    <property type="entry name" value="DPPIV_N"/>
    <property type="match status" value="1"/>
</dbReference>
<dbReference type="Proteomes" id="UP000216446">
    <property type="component" value="Unassembled WGS sequence"/>
</dbReference>
<evidence type="ECO:0000256" key="4">
    <source>
        <dbReference type="SAM" id="SignalP"/>
    </source>
</evidence>
<gene>
    <name evidence="7" type="ORF">BSZ36_00415</name>
</gene>
<feature type="signal peptide" evidence="4">
    <location>
        <begin position="1"/>
        <end position="19"/>
    </location>
</feature>
<proteinExistence type="predicted"/>
<evidence type="ECO:0000256" key="3">
    <source>
        <dbReference type="SAM" id="MobiDB-lite"/>
    </source>
</evidence>
<feature type="region of interest" description="Disordered" evidence="3">
    <location>
        <begin position="218"/>
        <end position="244"/>
    </location>
</feature>
<keyword evidence="1" id="KW-0645">Protease</keyword>
<name>A0A259U3A0_9BACT</name>
<keyword evidence="2" id="KW-0378">Hydrolase</keyword>
<feature type="chain" id="PRO_5013396951" evidence="4">
    <location>
        <begin position="20"/>
        <end position="807"/>
    </location>
</feature>
<feature type="compositionally biased region" description="Basic and acidic residues" evidence="3">
    <location>
        <begin position="218"/>
        <end position="231"/>
    </location>
</feature>
<dbReference type="GO" id="GO:0008239">
    <property type="term" value="F:dipeptidyl-peptidase activity"/>
    <property type="evidence" value="ECO:0007669"/>
    <property type="project" value="TreeGrafter"/>
</dbReference>
<dbReference type="InterPro" id="IPR011659">
    <property type="entry name" value="WD40"/>
</dbReference>
<dbReference type="InterPro" id="IPR002469">
    <property type="entry name" value="Peptidase_S9B_N"/>
</dbReference>
<dbReference type="OrthoDB" id="9812921at2"/>